<dbReference type="EMBL" id="SHMP01000011">
    <property type="protein sequence ID" value="RZV05152.1"/>
    <property type="molecule type" value="Genomic_DNA"/>
</dbReference>
<gene>
    <name evidence="1" type="ORF">BDK88_4396</name>
</gene>
<evidence type="ECO:0000313" key="1">
    <source>
        <dbReference type="EMBL" id="RZV05152.1"/>
    </source>
</evidence>
<reference evidence="1 2" key="1">
    <citation type="submission" date="2019-02" db="EMBL/GenBank/DDBJ databases">
        <title>Genomic Encyclopedia of Archaeal and Bacterial Type Strains, Phase II (KMG-II): from individual species to whole genera.</title>
        <authorList>
            <person name="Goeker M."/>
        </authorList>
    </citation>
    <scope>NUCLEOTIDE SEQUENCE [LARGE SCALE GENOMIC DNA]</scope>
    <source>
        <strain evidence="1 2">DSM 18328</strain>
    </source>
</reference>
<dbReference type="AlphaFoldDB" id="A0A482Y4K6"/>
<protein>
    <submittedName>
        <fullName evidence="1">Uncharacterized protein</fullName>
    </submittedName>
</protein>
<evidence type="ECO:0000313" key="2">
    <source>
        <dbReference type="Proteomes" id="UP000291097"/>
    </source>
</evidence>
<accession>A0A482Y4K6</accession>
<organism evidence="1 2">
    <name type="scientific">Natrinema hispanicum</name>
    <dbReference type="NCBI Taxonomy" id="392421"/>
    <lineage>
        <taxon>Archaea</taxon>
        <taxon>Methanobacteriati</taxon>
        <taxon>Methanobacteriota</taxon>
        <taxon>Stenosarchaea group</taxon>
        <taxon>Halobacteria</taxon>
        <taxon>Halobacteriales</taxon>
        <taxon>Natrialbaceae</taxon>
        <taxon>Natrinema</taxon>
    </lineage>
</organism>
<name>A0A482Y4K6_9EURY</name>
<comment type="caution">
    <text evidence="1">The sequence shown here is derived from an EMBL/GenBank/DDBJ whole genome shotgun (WGS) entry which is preliminary data.</text>
</comment>
<sequence length="81" mass="8857">MGVVPSNNFVEIGYNPGDVRSAPNGPTIRPSLISMMYFYPVLSRCVDRMPIPSANSEHAFNGCVESPYSVGFHCLMACLML</sequence>
<dbReference type="Proteomes" id="UP000291097">
    <property type="component" value="Unassembled WGS sequence"/>
</dbReference>
<proteinExistence type="predicted"/>